<gene>
    <name evidence="2" type="ORF">HGMM_OP4C743</name>
</gene>
<feature type="signal peptide" evidence="1">
    <location>
        <begin position="1"/>
        <end position="19"/>
    </location>
</feature>
<evidence type="ECO:0000256" key="1">
    <source>
        <dbReference type="SAM" id="SignalP"/>
    </source>
</evidence>
<organism evidence="2">
    <name type="scientific">Acetithermum autotrophicum</name>
    <dbReference type="NCBI Taxonomy" id="1446466"/>
    <lineage>
        <taxon>Bacteria</taxon>
        <taxon>Candidatus Bipolaricaulota</taxon>
        <taxon>Candidatus Acetithermum</taxon>
    </lineage>
</organism>
<reference evidence="2" key="2">
    <citation type="journal article" date="2012" name="PLoS ONE">
        <title>A Deeply Branching Thermophilic Bacterium with an Ancient Acetyl-CoA Pathway Dominates a Subsurface Ecosystem.</title>
        <authorList>
            <person name="Takami H."/>
            <person name="Noguchi H."/>
            <person name="Takaki Y."/>
            <person name="Uchiyama I."/>
            <person name="Toyoda A."/>
            <person name="Nishi S."/>
            <person name="Chee G.-J."/>
            <person name="Arai W."/>
            <person name="Nunoura T."/>
            <person name="Itoh T."/>
            <person name="Hattori M."/>
            <person name="Takai K."/>
        </authorList>
    </citation>
    <scope>NUCLEOTIDE SEQUENCE</scope>
</reference>
<keyword evidence="1" id="KW-0732">Signal</keyword>
<sequence length="225" mass="24840">MKRLIAVLGVAVWAGAALAQELPVFEPVSGLFYLNISDLNELLEKSDFPKISGPITLTGSWTRVRTVEWLPLGLTLAEGSVGAERGPRRVQLTLFYFSAFLDRRWPLSEQVPALRAFVSGGVGVGTATLILGQRAMTEENFESVVQTAHDTLLRRIFFSAIPRVGIEFVLTDVITLRASLGYIWAPWSGAWEHFSEKIAGPPKDFSGLLAEFTVSYTPKLTQKKE</sequence>
<evidence type="ECO:0008006" key="3">
    <source>
        <dbReference type="Google" id="ProtNLM"/>
    </source>
</evidence>
<dbReference type="EMBL" id="AP011803">
    <property type="protein sequence ID" value="BAL60107.1"/>
    <property type="molecule type" value="Genomic_DNA"/>
</dbReference>
<proteinExistence type="predicted"/>
<evidence type="ECO:0000313" key="2">
    <source>
        <dbReference type="EMBL" id="BAL60107.1"/>
    </source>
</evidence>
<dbReference type="AlphaFoldDB" id="H5SUA7"/>
<feature type="chain" id="PRO_5003597780" description="Lipoprotein" evidence="1">
    <location>
        <begin position="20"/>
        <end position="225"/>
    </location>
</feature>
<protein>
    <recommendedName>
        <fullName evidence="3">Lipoprotein</fullName>
    </recommendedName>
</protein>
<name>H5SUA7_ACEAU</name>
<accession>H5SUA7</accession>
<reference evidence="2" key="1">
    <citation type="journal article" date="2005" name="Environ. Microbiol.">
        <title>Genetic and functional properties of uncultivated thermophilic crenarchaeotes from a subsurface gold mine as revealed by analysis of genome fragments.</title>
        <authorList>
            <person name="Nunoura T."/>
            <person name="Hirayama H."/>
            <person name="Takami H."/>
            <person name="Oida H."/>
            <person name="Nishi S."/>
            <person name="Shimamura S."/>
            <person name="Suzuki Y."/>
            <person name="Inagaki F."/>
            <person name="Takai K."/>
            <person name="Nealson K.H."/>
            <person name="Horikoshi K."/>
        </authorList>
    </citation>
    <scope>NUCLEOTIDE SEQUENCE</scope>
</reference>